<evidence type="ECO:0000313" key="1">
    <source>
        <dbReference type="EMBL" id="EGJ39799.1"/>
    </source>
</evidence>
<proteinExistence type="predicted"/>
<comment type="caution">
    <text evidence="1">The sequence shown here is derived from an EMBL/GenBank/DDBJ whole genome shotgun (WGS) entry which is preliminary data.</text>
</comment>
<dbReference type="HOGENOM" id="CLU_194651_0_0_9"/>
<sequence>MNTTINIYLKREQLFIVLLFLFSGGKMTKELQSSRYIVISFLVREMGIDIVEAISLMAELEKSGLVRLESSGDLILKELGGAL</sequence>
<dbReference type="AlphaFoldDB" id="F3UWV9"/>
<accession>F3UWV9</accession>
<dbReference type="Proteomes" id="UP000006459">
    <property type="component" value="Unassembled WGS sequence"/>
</dbReference>
<dbReference type="EMBL" id="AFFO01000008">
    <property type="protein sequence ID" value="EGJ39799.1"/>
    <property type="molecule type" value="Genomic_DNA"/>
</dbReference>
<evidence type="ECO:0000313" key="2">
    <source>
        <dbReference type="Proteomes" id="UP000006459"/>
    </source>
</evidence>
<protein>
    <submittedName>
        <fullName evidence="1">Uncharacterized protein</fullName>
    </submittedName>
</protein>
<gene>
    <name evidence="1" type="ORF">HMPREF9380_0997</name>
</gene>
<dbReference type="PATRIC" id="fig|888808.3.peg.975"/>
<name>F3UWV9_STRSA</name>
<organism evidence="1 2">
    <name type="scientific">Streptococcus sanguinis SK49</name>
    <dbReference type="NCBI Taxonomy" id="888808"/>
    <lineage>
        <taxon>Bacteria</taxon>
        <taxon>Bacillati</taxon>
        <taxon>Bacillota</taxon>
        <taxon>Bacilli</taxon>
        <taxon>Lactobacillales</taxon>
        <taxon>Streptococcaceae</taxon>
        <taxon>Streptococcus</taxon>
    </lineage>
</organism>
<reference evidence="1 2" key="1">
    <citation type="submission" date="2011-03" db="EMBL/GenBank/DDBJ databases">
        <authorList>
            <person name="Muzny D."/>
            <person name="Qin X."/>
            <person name="Deng J."/>
            <person name="Jiang H."/>
            <person name="Liu Y."/>
            <person name="Qu J."/>
            <person name="Song X.-Z."/>
            <person name="Zhang L."/>
            <person name="Thornton R."/>
            <person name="Coyle M."/>
            <person name="Francisco L."/>
            <person name="Jackson L."/>
            <person name="Javaid M."/>
            <person name="Korchina V."/>
            <person name="Kovar C."/>
            <person name="Mata R."/>
            <person name="Mathew T."/>
            <person name="Ngo R."/>
            <person name="Nguyen L."/>
            <person name="Nguyen N."/>
            <person name="Okwuonu G."/>
            <person name="Ongeri F."/>
            <person name="Pham C."/>
            <person name="Simmons D."/>
            <person name="Wilczek-Boney K."/>
            <person name="Hale W."/>
            <person name="Jakkamsetti A."/>
            <person name="Pham P."/>
            <person name="Ruth R."/>
            <person name="San Lucas F."/>
            <person name="Warren J."/>
            <person name="Zhang J."/>
            <person name="Zhao Z."/>
            <person name="Zhou C."/>
            <person name="Zhu D."/>
            <person name="Lee S."/>
            <person name="Bess C."/>
            <person name="Blankenburg K."/>
            <person name="Forbes L."/>
            <person name="Fu Q."/>
            <person name="Gubbala S."/>
            <person name="Hirani K."/>
            <person name="Jayaseelan J.C."/>
            <person name="Lara F."/>
            <person name="Munidasa M."/>
            <person name="Palculict T."/>
            <person name="Patil S."/>
            <person name="Pu L.-L."/>
            <person name="Saada N."/>
            <person name="Tang L."/>
            <person name="Weissenberger G."/>
            <person name="Zhu Y."/>
            <person name="Hemphill L."/>
            <person name="Shang Y."/>
            <person name="Youmans B."/>
            <person name="Ayvaz T."/>
            <person name="Ross M."/>
            <person name="Santibanez J."/>
            <person name="Aqrawi P."/>
            <person name="Gross S."/>
            <person name="Joshi V."/>
            <person name="Fowler G."/>
            <person name="Nazareth L."/>
            <person name="Reid J."/>
            <person name="Worley K."/>
            <person name="Petrosino J."/>
            <person name="Highlander S."/>
            <person name="Gibbs R."/>
        </authorList>
    </citation>
    <scope>NUCLEOTIDE SEQUENCE [LARGE SCALE GENOMIC DNA]</scope>
    <source>
        <strain evidence="1 2">SK49</strain>
    </source>
</reference>